<dbReference type="RefSeq" id="WP_108344738.1">
    <property type="nucleotide sequence ID" value="NZ_PYXZ01000005.1"/>
</dbReference>
<evidence type="ECO:0000313" key="1">
    <source>
        <dbReference type="EMBL" id="PUA80544.1"/>
    </source>
</evidence>
<comment type="caution">
    <text evidence="1">The sequence shown here is derived from an EMBL/GenBank/DDBJ whole genome shotgun (WGS) entry which is preliminary data.</text>
</comment>
<sequence length="179" mass="19514">MSLLLHLNGAPGVGKSTIAERLVATRPGWLNCDIDVLRTLLGGWQDDFARAGAQIRPVAREMMAAQLATGRAVVLPQLVMQDAELANFKSLALMCGVPYVHVFIDASRDELAMRWQRRSSGNPWTTTSQRILRELGGTDAVLMAGALARELAVVDRAVFVRSERHQVDAAAEEIANLLP</sequence>
<keyword evidence="2" id="KW-1185">Reference proteome</keyword>
<dbReference type="SUPFAM" id="SSF52540">
    <property type="entry name" value="P-loop containing nucleoside triphosphate hydrolases"/>
    <property type="match status" value="1"/>
</dbReference>
<reference evidence="1 2" key="1">
    <citation type="submission" date="2018-03" db="EMBL/GenBank/DDBJ databases">
        <authorList>
            <person name="Keele B.F."/>
        </authorList>
    </citation>
    <scope>NUCLEOTIDE SEQUENCE [LARGE SCALE GENOMIC DNA]</scope>
    <source>
        <strain evidence="1 2">IB-3</strain>
    </source>
</reference>
<name>A0A2R7YW54_9ACTN</name>
<gene>
    <name evidence="1" type="ORF">C7S10_12305</name>
</gene>
<dbReference type="AlphaFoldDB" id="A0A2R7YW54"/>
<proteinExistence type="predicted"/>
<dbReference type="OrthoDB" id="7837405at2"/>
<dbReference type="Proteomes" id="UP000244867">
    <property type="component" value="Unassembled WGS sequence"/>
</dbReference>
<protein>
    <submittedName>
        <fullName evidence="1">Uncharacterized protein</fullName>
    </submittedName>
</protein>
<dbReference type="Gene3D" id="3.40.50.300">
    <property type="entry name" value="P-loop containing nucleotide triphosphate hydrolases"/>
    <property type="match status" value="1"/>
</dbReference>
<evidence type="ECO:0000313" key="2">
    <source>
        <dbReference type="Proteomes" id="UP000244867"/>
    </source>
</evidence>
<dbReference type="Pfam" id="PF13671">
    <property type="entry name" value="AAA_33"/>
    <property type="match status" value="1"/>
</dbReference>
<dbReference type="EMBL" id="PYXZ01000005">
    <property type="protein sequence ID" value="PUA80544.1"/>
    <property type="molecule type" value="Genomic_DNA"/>
</dbReference>
<organism evidence="1 2">
    <name type="scientific">Nocardioides currus</name>
    <dbReference type="NCBI Taxonomy" id="2133958"/>
    <lineage>
        <taxon>Bacteria</taxon>
        <taxon>Bacillati</taxon>
        <taxon>Actinomycetota</taxon>
        <taxon>Actinomycetes</taxon>
        <taxon>Propionibacteriales</taxon>
        <taxon>Nocardioidaceae</taxon>
        <taxon>Nocardioides</taxon>
    </lineage>
</organism>
<accession>A0A2R7YW54</accession>
<dbReference type="InterPro" id="IPR027417">
    <property type="entry name" value="P-loop_NTPase"/>
</dbReference>